<sequence>MKHIAVIGLGNVLLKDDGIGPRVVQELSKKGLPPGVQAVDAGGGLWNYWYLLKECRHVIAVDSMQGGGPPGAVYMVVPDQLSTGTNEVEAKPGIQIDHELHFLDALKLAAHYGIKPEVTIIGVEPKEISFALELSPEIEARVPLVLKIIKELCMRYSCSS</sequence>
<dbReference type="GO" id="GO:0016485">
    <property type="term" value="P:protein processing"/>
    <property type="evidence" value="ECO:0007669"/>
    <property type="project" value="TreeGrafter"/>
</dbReference>
<gene>
    <name evidence="5" type="ORF">LX24_00500</name>
</gene>
<dbReference type="GO" id="GO:0008047">
    <property type="term" value="F:enzyme activator activity"/>
    <property type="evidence" value="ECO:0007669"/>
    <property type="project" value="InterPro"/>
</dbReference>
<keyword evidence="6" id="KW-1185">Reference proteome</keyword>
<dbReference type="CDD" id="cd00518">
    <property type="entry name" value="H2MP"/>
    <property type="match status" value="1"/>
</dbReference>
<dbReference type="GO" id="GO:0004190">
    <property type="term" value="F:aspartic-type endopeptidase activity"/>
    <property type="evidence" value="ECO:0007669"/>
    <property type="project" value="UniProtKB-KW"/>
</dbReference>
<comment type="similarity">
    <text evidence="1">Belongs to the peptidase A31 family.</text>
</comment>
<dbReference type="Proteomes" id="UP000323166">
    <property type="component" value="Unassembled WGS sequence"/>
</dbReference>
<dbReference type="PANTHER" id="PTHR30302:SF1">
    <property type="entry name" value="HYDROGENASE 2 MATURATION PROTEASE"/>
    <property type="match status" value="1"/>
</dbReference>
<dbReference type="PRINTS" id="PR00446">
    <property type="entry name" value="HYDRGNUPTAKE"/>
</dbReference>
<keyword evidence="4" id="KW-0378">Hydrolase</keyword>
<name>A0A5S4ZWW5_9FIRM</name>
<dbReference type="AlphaFoldDB" id="A0A5S4ZWW5"/>
<evidence type="ECO:0000256" key="3">
    <source>
        <dbReference type="ARBA" id="ARBA00022750"/>
    </source>
</evidence>
<dbReference type="PANTHER" id="PTHR30302">
    <property type="entry name" value="HYDROGENASE 1 MATURATION PROTEASE"/>
    <property type="match status" value="1"/>
</dbReference>
<evidence type="ECO:0000256" key="1">
    <source>
        <dbReference type="ARBA" id="ARBA00006814"/>
    </source>
</evidence>
<reference evidence="5 6" key="1">
    <citation type="submission" date="2019-07" db="EMBL/GenBank/DDBJ databases">
        <title>Genomic Encyclopedia of Type Strains, Phase I: the one thousand microbial genomes (KMG-I) project.</title>
        <authorList>
            <person name="Kyrpides N."/>
        </authorList>
    </citation>
    <scope>NUCLEOTIDE SEQUENCE [LARGE SCALE GENOMIC DNA]</scope>
    <source>
        <strain evidence="5 6">DSM 6562</strain>
    </source>
</reference>
<dbReference type="InterPro" id="IPR000671">
    <property type="entry name" value="Peptidase_A31"/>
</dbReference>
<evidence type="ECO:0000256" key="2">
    <source>
        <dbReference type="ARBA" id="ARBA00022670"/>
    </source>
</evidence>
<dbReference type="RefSeq" id="WP_166510558.1">
    <property type="nucleotide sequence ID" value="NZ_VNHM01000002.1"/>
</dbReference>
<dbReference type="Gene3D" id="3.40.50.1450">
    <property type="entry name" value="HybD-like"/>
    <property type="match status" value="1"/>
</dbReference>
<dbReference type="EMBL" id="VNHM01000002">
    <property type="protein sequence ID" value="TYO97309.1"/>
    <property type="molecule type" value="Genomic_DNA"/>
</dbReference>
<evidence type="ECO:0000313" key="6">
    <source>
        <dbReference type="Proteomes" id="UP000323166"/>
    </source>
</evidence>
<dbReference type="NCBIfam" id="TIGR00072">
    <property type="entry name" value="hydrog_prot"/>
    <property type="match status" value="1"/>
</dbReference>
<proteinExistence type="inferred from homology"/>
<comment type="caution">
    <text evidence="5">The sequence shown here is derived from an EMBL/GenBank/DDBJ whole genome shotgun (WGS) entry which is preliminary data.</text>
</comment>
<accession>A0A5S4ZWW5</accession>
<protein>
    <submittedName>
        <fullName evidence="5">Hydrogenase maturation protease</fullName>
    </submittedName>
</protein>
<keyword evidence="3" id="KW-0064">Aspartyl protease</keyword>
<organism evidence="5 6">
    <name type="scientific">Desulfallas thermosapovorans DSM 6562</name>
    <dbReference type="NCBI Taxonomy" id="1121431"/>
    <lineage>
        <taxon>Bacteria</taxon>
        <taxon>Bacillati</taxon>
        <taxon>Bacillota</taxon>
        <taxon>Clostridia</taxon>
        <taxon>Eubacteriales</taxon>
        <taxon>Desulfallaceae</taxon>
        <taxon>Desulfallas</taxon>
    </lineage>
</organism>
<dbReference type="InterPro" id="IPR023430">
    <property type="entry name" value="Pept_HybD-like_dom_sf"/>
</dbReference>
<keyword evidence="2 5" id="KW-0645">Protease</keyword>
<evidence type="ECO:0000256" key="4">
    <source>
        <dbReference type="ARBA" id="ARBA00022801"/>
    </source>
</evidence>
<dbReference type="SUPFAM" id="SSF53163">
    <property type="entry name" value="HybD-like"/>
    <property type="match status" value="1"/>
</dbReference>
<dbReference type="Pfam" id="PF01750">
    <property type="entry name" value="HycI"/>
    <property type="match status" value="1"/>
</dbReference>
<evidence type="ECO:0000313" key="5">
    <source>
        <dbReference type="EMBL" id="TYO97309.1"/>
    </source>
</evidence>